<dbReference type="Proteomes" id="UP000676506">
    <property type="component" value="Chromosome 1"/>
</dbReference>
<keyword evidence="4 5" id="KW-0472">Membrane</keyword>
<name>A0ABX8B7Q8_9BACT</name>
<feature type="transmembrane region" description="Helical" evidence="5">
    <location>
        <begin position="65"/>
        <end position="84"/>
    </location>
</feature>
<dbReference type="Pfam" id="PF13664">
    <property type="entry name" value="DUF4149"/>
    <property type="match status" value="1"/>
</dbReference>
<feature type="transmembrane region" description="Helical" evidence="5">
    <location>
        <begin position="33"/>
        <end position="53"/>
    </location>
</feature>
<keyword evidence="8" id="KW-1185">Reference proteome</keyword>
<proteinExistence type="predicted"/>
<evidence type="ECO:0000256" key="2">
    <source>
        <dbReference type="ARBA" id="ARBA00022692"/>
    </source>
</evidence>
<reference evidence="7 8" key="1">
    <citation type="submission" date="2021-03" db="EMBL/GenBank/DDBJ databases">
        <title>Genomic and phenotypic characterization of Chloracidobacterium isolates provides evidence for multiple species.</title>
        <authorList>
            <person name="Saini M.K."/>
            <person name="Costas A.M.G."/>
            <person name="Tank M."/>
            <person name="Bryant D.A."/>
        </authorList>
    </citation>
    <scope>NUCLEOTIDE SEQUENCE [LARGE SCALE GENOMIC DNA]</scope>
    <source>
        <strain evidence="7 8">BV2-C</strain>
    </source>
</reference>
<evidence type="ECO:0000256" key="3">
    <source>
        <dbReference type="ARBA" id="ARBA00022989"/>
    </source>
</evidence>
<evidence type="ECO:0000313" key="8">
    <source>
        <dbReference type="Proteomes" id="UP000676506"/>
    </source>
</evidence>
<feature type="transmembrane region" description="Helical" evidence="5">
    <location>
        <begin position="118"/>
        <end position="136"/>
    </location>
</feature>
<evidence type="ECO:0000259" key="6">
    <source>
        <dbReference type="Pfam" id="PF13664"/>
    </source>
</evidence>
<organism evidence="7 8">
    <name type="scientific">Chloracidobacterium validum</name>
    <dbReference type="NCBI Taxonomy" id="2821543"/>
    <lineage>
        <taxon>Bacteria</taxon>
        <taxon>Pseudomonadati</taxon>
        <taxon>Acidobacteriota</taxon>
        <taxon>Terriglobia</taxon>
        <taxon>Terriglobales</taxon>
        <taxon>Acidobacteriaceae</taxon>
        <taxon>Chloracidobacterium</taxon>
    </lineage>
</organism>
<sequence length="155" mass="16548">MVFFSAAVAPSAFGVLPTRQLAGTMVNSVLGKLEWWGVVCGLLLIGIQIGMVIRARAFTTWVGRLSIGLPVAMTLAAAVSKFVVSRELAAIRAKLGPLLESLPLDDPTRLTFATWHQYSVWLMGFSILAAAALIVLNQVWLNPARPGGGVSEDNT</sequence>
<accession>A0ABX8B7Q8</accession>
<keyword evidence="3 5" id="KW-1133">Transmembrane helix</keyword>
<comment type="subcellular location">
    <subcellularLocation>
        <location evidence="1">Membrane</location>
    </subcellularLocation>
</comment>
<dbReference type="InterPro" id="IPR025423">
    <property type="entry name" value="TMEM205-like"/>
</dbReference>
<evidence type="ECO:0000256" key="5">
    <source>
        <dbReference type="SAM" id="Phobius"/>
    </source>
</evidence>
<evidence type="ECO:0000256" key="4">
    <source>
        <dbReference type="ARBA" id="ARBA00023136"/>
    </source>
</evidence>
<protein>
    <submittedName>
        <fullName evidence="7">DUF4149 domain-containing protein</fullName>
    </submittedName>
</protein>
<dbReference type="EMBL" id="CP072648">
    <property type="protein sequence ID" value="QUW02943.1"/>
    <property type="molecule type" value="Genomic_DNA"/>
</dbReference>
<keyword evidence="2 5" id="KW-0812">Transmembrane</keyword>
<evidence type="ECO:0000313" key="7">
    <source>
        <dbReference type="EMBL" id="QUW02943.1"/>
    </source>
</evidence>
<feature type="domain" description="TMEM205-like" evidence="6">
    <location>
        <begin position="1"/>
        <end position="93"/>
    </location>
</feature>
<gene>
    <name evidence="7" type="ORF">J8C06_00375</name>
</gene>
<evidence type="ECO:0000256" key="1">
    <source>
        <dbReference type="ARBA" id="ARBA00004370"/>
    </source>
</evidence>